<accession>A0A511N6E1</accession>
<dbReference type="RefSeq" id="WP_146887475.1">
    <property type="nucleotide sequence ID" value="NZ_BJXB01000020.1"/>
</dbReference>
<protein>
    <submittedName>
        <fullName evidence="1">Uncharacterized protein</fullName>
    </submittedName>
</protein>
<sequence length="143" mass="16349">MNFKQWLGLEPEHTFYESFTVHAAIAGIKPDGEIFANWCNDPGKTVFMIELRRLPAMPSRLIYLHHSGVELLDVVQAYEFKDGLLTLVYRETMTRLVRAKGCKVFIDNPHVDLQDIERVLRVMFAEVRPDFSGLPAFDPGGQP</sequence>
<dbReference type="OrthoDB" id="71325at2"/>
<organism evidence="1 2">
    <name type="scientific">Deinococcus cellulosilyticus (strain DSM 18568 / NBRC 106333 / KACC 11606 / 5516J-15)</name>
    <dbReference type="NCBI Taxonomy" id="1223518"/>
    <lineage>
        <taxon>Bacteria</taxon>
        <taxon>Thermotogati</taxon>
        <taxon>Deinococcota</taxon>
        <taxon>Deinococci</taxon>
        <taxon>Deinococcales</taxon>
        <taxon>Deinococcaceae</taxon>
        <taxon>Deinococcus</taxon>
    </lineage>
</organism>
<reference evidence="1 2" key="1">
    <citation type="submission" date="2019-07" db="EMBL/GenBank/DDBJ databases">
        <title>Whole genome shotgun sequence of Deinococcus cellulosilyticus NBRC 106333.</title>
        <authorList>
            <person name="Hosoyama A."/>
            <person name="Uohara A."/>
            <person name="Ohji S."/>
            <person name="Ichikawa N."/>
        </authorList>
    </citation>
    <scope>NUCLEOTIDE SEQUENCE [LARGE SCALE GENOMIC DNA]</scope>
    <source>
        <strain evidence="1 2">NBRC 106333</strain>
    </source>
</reference>
<gene>
    <name evidence="1" type="ORF">DC3_40500</name>
</gene>
<keyword evidence="2" id="KW-1185">Reference proteome</keyword>
<dbReference type="AlphaFoldDB" id="A0A511N6E1"/>
<evidence type="ECO:0000313" key="1">
    <source>
        <dbReference type="EMBL" id="GEM48415.1"/>
    </source>
</evidence>
<evidence type="ECO:0000313" key="2">
    <source>
        <dbReference type="Proteomes" id="UP000321306"/>
    </source>
</evidence>
<name>A0A511N6E1_DEIC1</name>
<dbReference type="EMBL" id="BJXB01000020">
    <property type="protein sequence ID" value="GEM48415.1"/>
    <property type="molecule type" value="Genomic_DNA"/>
</dbReference>
<dbReference type="Proteomes" id="UP000321306">
    <property type="component" value="Unassembled WGS sequence"/>
</dbReference>
<proteinExistence type="predicted"/>
<comment type="caution">
    <text evidence="1">The sequence shown here is derived from an EMBL/GenBank/DDBJ whole genome shotgun (WGS) entry which is preliminary data.</text>
</comment>